<accession>A0AAX3W398</accession>
<keyword evidence="2" id="KW-0472">Membrane</keyword>
<keyword evidence="2" id="KW-1133">Transmembrane helix</keyword>
<dbReference type="AlphaFoldDB" id="A0AAX3W398"/>
<reference evidence="3" key="1">
    <citation type="journal article" date="2023" name="Antibiotics">
        <title>Prevalence and Molecular Characterization of Methicillin-Resistant Staphylococci (MRS) and Mammaliicocci (MRM) in Dromedary Camels from Algeria: First Detection of SCCmec-mecC Hybrid in Methicillin-Resistant Mammaliicoccus lentus.</title>
        <authorList>
            <person name="Belhout C."/>
            <person name="Boyen F."/>
            <person name="Vereecke N."/>
            <person name="Theuns S."/>
            <person name="Taibi N."/>
            <person name="Stegger M."/>
            <person name="de la Fe-Rodriguez P.Y."/>
            <person name="Bouayad L."/>
            <person name="Elgroud R."/>
            <person name="Butaye P."/>
        </authorList>
    </citation>
    <scope>NUCLEOTIDE SEQUENCE</scope>
    <source>
        <strain evidence="3">7048</strain>
    </source>
</reference>
<name>A0AAX3W398_MAMLE</name>
<feature type="transmembrane region" description="Helical" evidence="2">
    <location>
        <begin position="145"/>
        <end position="167"/>
    </location>
</feature>
<dbReference type="Proteomes" id="UP001223261">
    <property type="component" value="Chromosome"/>
</dbReference>
<evidence type="ECO:0000256" key="2">
    <source>
        <dbReference type="SAM" id="Phobius"/>
    </source>
</evidence>
<evidence type="ECO:0000313" key="3">
    <source>
        <dbReference type="EMBL" id="WHI59862.1"/>
    </source>
</evidence>
<organism evidence="3 4">
    <name type="scientific">Mammaliicoccus lentus</name>
    <name type="common">Staphylococcus lentus</name>
    <dbReference type="NCBI Taxonomy" id="42858"/>
    <lineage>
        <taxon>Bacteria</taxon>
        <taxon>Bacillati</taxon>
        <taxon>Bacillota</taxon>
        <taxon>Bacilli</taxon>
        <taxon>Bacillales</taxon>
        <taxon>Staphylococcaceae</taxon>
        <taxon>Mammaliicoccus</taxon>
    </lineage>
</organism>
<evidence type="ECO:0000313" key="4">
    <source>
        <dbReference type="Proteomes" id="UP001223261"/>
    </source>
</evidence>
<dbReference type="RefSeq" id="WP_070045013.1">
    <property type="nucleotide sequence ID" value="NZ_CP075503.1"/>
</dbReference>
<feature type="transmembrane region" description="Helical" evidence="2">
    <location>
        <begin position="75"/>
        <end position="108"/>
    </location>
</feature>
<keyword evidence="2" id="KW-0812">Transmembrane</keyword>
<feature type="compositionally biased region" description="Polar residues" evidence="1">
    <location>
        <begin position="1"/>
        <end position="15"/>
    </location>
</feature>
<feature type="region of interest" description="Disordered" evidence="1">
    <location>
        <begin position="1"/>
        <end position="22"/>
    </location>
</feature>
<protein>
    <submittedName>
        <fullName evidence="3">Uncharacterized protein</fullName>
    </submittedName>
</protein>
<evidence type="ECO:0000256" key="1">
    <source>
        <dbReference type="SAM" id="MobiDB-lite"/>
    </source>
</evidence>
<sequence>MSQENKTRQFGATSRSKVEEKNNDMFHVNESLNVNEQNENRRQSFGASNKKNSSFFENFVKIFHLYDKGEWIKRYLISLIITLFFIAMVNNISWVIVILNFLLFPFIISVVDDFISKFSEKTSYAEQIQNSGCLIANIKVIIKYVFLYFVWGYSFILGLISIVYMYLTARKI</sequence>
<proteinExistence type="predicted"/>
<gene>
    <name evidence="3" type="ORF">PYH69_14345</name>
</gene>
<dbReference type="EMBL" id="CP118848">
    <property type="protein sequence ID" value="WHI59862.1"/>
    <property type="molecule type" value="Genomic_DNA"/>
</dbReference>